<dbReference type="InterPro" id="IPR037002">
    <property type="entry name" value="Microviridae_protein_F_sf"/>
</dbReference>
<keyword evidence="3" id="KW-1140">T=1 icosahedral capsid protein</keyword>
<protein>
    <submittedName>
        <fullName evidence="6">Major capsid protein</fullName>
    </submittedName>
</protein>
<name>A0A4P8PS90_9VIRU</name>
<dbReference type="GO" id="GO:0005198">
    <property type="term" value="F:structural molecule activity"/>
    <property type="evidence" value="ECO:0007669"/>
    <property type="project" value="InterPro"/>
</dbReference>
<comment type="subcellular location">
    <subcellularLocation>
        <location evidence="1">Virion</location>
    </subcellularLocation>
</comment>
<sequence length="533" mass="59103">MRSVMVHQFSQVPRAEIPRSSFDRSHGHKTTFDAGYLVPVFVDEALPGDTFNCSMTVFARLATPLHPIMDNMMIDAFFFAVPLRLIWTNFPRFFGEQDNPTDSTSFLLPTVTPASGGWLPGSLSDYFGIPTKVSGLKTSAMWHRAYNLIYNQWFRDENLQNSLPLNKGDGPDDPADYVLKRRGKRHDYFTSALPWPQKGPAVTLPLGSLAPVRTSATEVNQTFPAEALYFREAFNGALPPTGDLGITNNSTRAFLQGNTTGIGSPTSSPIPTNLYADLSTATAATINQLRQAFQIQRLYERDARGGTRYTEIVQAHFGVTSPDARLQRAEYLGGGSVPMNINPIAQTSSTASQPTPQGNLAAMGTAAMHGVGFTKSFTEHCVLIGLVSMRADLNYQQGLNRMFSRSTRFDFYWPALSHLGEQSVFNKEIYAQGTATDDLVFGYQERYAEYRYKPSIVTGKFRSNDAQPLDTWHLSQNFAGLPALGPTFIEDTPPVSRIIAVPTEPHVLFDSYFRLRCARPMPVYGVPGMIDHF</sequence>
<dbReference type="Pfam" id="PF02305">
    <property type="entry name" value="Phage_F"/>
    <property type="match status" value="1"/>
</dbReference>
<dbReference type="SUPFAM" id="SSF88645">
    <property type="entry name" value="ssDNA viruses"/>
    <property type="match status" value="1"/>
</dbReference>
<dbReference type="GO" id="GO:0039615">
    <property type="term" value="C:T=1 icosahedral viral capsid"/>
    <property type="evidence" value="ECO:0007669"/>
    <property type="project" value="UniProtKB-KW"/>
</dbReference>
<comment type="similarity">
    <text evidence="2">Belongs to the microviridae F protein family.</text>
</comment>
<evidence type="ECO:0000256" key="5">
    <source>
        <dbReference type="ARBA" id="ARBA00022844"/>
    </source>
</evidence>
<keyword evidence="4" id="KW-0167">Capsid protein</keyword>
<dbReference type="InterPro" id="IPR016184">
    <property type="entry name" value="Capsid/spike_ssDNA_virus"/>
</dbReference>
<evidence type="ECO:0000256" key="3">
    <source>
        <dbReference type="ARBA" id="ARBA00022431"/>
    </source>
</evidence>
<evidence type="ECO:0000256" key="1">
    <source>
        <dbReference type="ARBA" id="ARBA00004328"/>
    </source>
</evidence>
<organism evidence="6">
    <name type="scientific">Blackfly microvirus SF02</name>
    <dbReference type="NCBI Taxonomy" id="2576452"/>
    <lineage>
        <taxon>Viruses</taxon>
        <taxon>Monodnaviria</taxon>
        <taxon>Sangervirae</taxon>
        <taxon>Phixviricota</taxon>
        <taxon>Malgrandaviricetes</taxon>
        <taxon>Petitvirales</taxon>
        <taxon>Microviridae</taxon>
        <taxon>Microvirus</taxon>
    </lineage>
</organism>
<evidence type="ECO:0000256" key="2">
    <source>
        <dbReference type="ARBA" id="ARBA00009963"/>
    </source>
</evidence>
<dbReference type="Proteomes" id="UP000325321">
    <property type="component" value="Genome"/>
</dbReference>
<evidence type="ECO:0000313" key="6">
    <source>
        <dbReference type="EMBL" id="QCQ84805.1"/>
    </source>
</evidence>
<reference evidence="6" key="1">
    <citation type="submission" date="2018-12" db="EMBL/GenBank/DDBJ databases">
        <title>Singled stranded DNA viruses identified in blackflies (Austrosimulium ungulatum) sampled in New Zealand.</title>
        <authorList>
            <person name="Kraberger S."/>
            <person name="Fontenele R.S."/>
            <person name="Schmidlin K."/>
            <person name="Walters M."/>
            <person name="Varsani A."/>
        </authorList>
    </citation>
    <scope>NUCLEOTIDE SEQUENCE [LARGE SCALE GENOMIC DNA]</scope>
    <source>
        <strain evidence="6">088</strain>
    </source>
</reference>
<keyword evidence="5" id="KW-0946">Virion</keyword>
<accession>A0A4P8PS90</accession>
<dbReference type="EMBL" id="MK249170">
    <property type="protein sequence ID" value="QCQ84805.1"/>
    <property type="molecule type" value="Genomic_DNA"/>
</dbReference>
<evidence type="ECO:0000256" key="4">
    <source>
        <dbReference type="ARBA" id="ARBA00022561"/>
    </source>
</evidence>
<dbReference type="Gene3D" id="2.60.169.10">
    <property type="entry name" value="Microviridae F protein"/>
    <property type="match status" value="2"/>
</dbReference>
<dbReference type="InterPro" id="IPR003514">
    <property type="entry name" value="Microviridae_protein_F"/>
</dbReference>
<proteinExistence type="inferred from homology"/>